<dbReference type="RefSeq" id="WP_016329656.1">
    <property type="nucleotide sequence ID" value="NC_019386.1"/>
</dbReference>
<organism evidence="1 2">
    <name type="scientific">Thermus oshimai JL-2</name>
    <dbReference type="NCBI Taxonomy" id="751945"/>
    <lineage>
        <taxon>Bacteria</taxon>
        <taxon>Thermotogati</taxon>
        <taxon>Deinococcota</taxon>
        <taxon>Deinococci</taxon>
        <taxon>Thermales</taxon>
        <taxon>Thermaceae</taxon>
        <taxon>Thermus</taxon>
    </lineage>
</organism>
<dbReference type="AlphaFoldDB" id="K7QZT2"/>
<gene>
    <name evidence="1" type="ORF">Theos_1439</name>
</gene>
<dbReference type="OrthoDB" id="32938at2"/>
<dbReference type="Proteomes" id="UP000000211">
    <property type="component" value="Chromosome"/>
</dbReference>
<evidence type="ECO:0000313" key="2">
    <source>
        <dbReference type="Proteomes" id="UP000000211"/>
    </source>
</evidence>
<proteinExistence type="predicted"/>
<dbReference type="STRING" id="751945.Theos_1439"/>
<dbReference type="eggNOG" id="ENOG5030PW9">
    <property type="taxonomic scope" value="Bacteria"/>
</dbReference>
<dbReference type="KEGG" id="tos:Theos_1439"/>
<dbReference type="PATRIC" id="fig|751945.3.peg.1421"/>
<evidence type="ECO:0000313" key="1">
    <source>
        <dbReference type="EMBL" id="AFV76470.1"/>
    </source>
</evidence>
<dbReference type="EMBL" id="CP003249">
    <property type="protein sequence ID" value="AFV76470.1"/>
    <property type="molecule type" value="Genomic_DNA"/>
</dbReference>
<accession>K7QZT2</accession>
<sequence>MPFWGRARGLLLGLYLFLTLLASTGVALQLYLMQVQNPALRGDLCTAERPVHLEHSPLCGLQVAEGLPPVEPPQAPASLFVGLGRAQGLPGFPEAFPEATRPRGPPSL</sequence>
<name>K7QZT2_THEOS</name>
<reference evidence="1 2" key="1">
    <citation type="journal article" date="2013" name="Genome Announc.">
        <title>Whole Genome Sequencing of Thermus oshimai JL-2 and Thermus thermophilus JL-18, Incomplete Denitrifiers from the United States Great Basin.</title>
        <authorList>
            <person name="Murugapiran S.K."/>
            <person name="Huntemann M."/>
            <person name="Wei C.L."/>
            <person name="Han J."/>
            <person name="Detter J.C."/>
            <person name="Han C.S."/>
            <person name="Erkkila T.H."/>
            <person name="Teshima H."/>
            <person name="Chen A."/>
            <person name="Kyrpides N."/>
            <person name="Mavrommatis K."/>
            <person name="Markowitz V."/>
            <person name="Szeto E."/>
            <person name="Ivanova N."/>
            <person name="Pagani I."/>
            <person name="Lam J."/>
            <person name="McDonald A.I."/>
            <person name="Dodsworth J.A."/>
            <person name="Pati A."/>
            <person name="Goodwin L."/>
            <person name="Peters L."/>
            <person name="Pitluck S."/>
            <person name="Woyke T."/>
            <person name="Hedlund B.P."/>
        </authorList>
    </citation>
    <scope>NUCLEOTIDE SEQUENCE</scope>
    <source>
        <strain evidence="1 2">JL-2</strain>
    </source>
</reference>
<dbReference type="HOGENOM" id="CLU_2195701_0_0_0"/>
<keyword evidence="2" id="KW-1185">Reference proteome</keyword>
<protein>
    <submittedName>
        <fullName evidence="1">Uncharacterized protein</fullName>
    </submittedName>
</protein>